<proteinExistence type="predicted"/>
<dbReference type="InterPro" id="IPR025272">
    <property type="entry name" value="SocA_Panacea"/>
</dbReference>
<organism evidence="2">
    <name type="scientific">Cyanothece sp. (strain PCC 7425 / ATCC 29141)</name>
    <dbReference type="NCBI Taxonomy" id="395961"/>
    <lineage>
        <taxon>Bacteria</taxon>
        <taxon>Bacillati</taxon>
        <taxon>Cyanobacteriota</taxon>
        <taxon>Cyanophyceae</taxon>
        <taxon>Gomontiellales</taxon>
        <taxon>Cyanothecaceae</taxon>
        <taxon>Cyanothece</taxon>
    </lineage>
</organism>
<dbReference type="HOGENOM" id="CLU_141088_0_0_3"/>
<reference evidence="2" key="1">
    <citation type="submission" date="2009-01" db="EMBL/GenBank/DDBJ databases">
        <title>Complete sequence of chromosome Cyanothece sp. PCC 7425.</title>
        <authorList>
            <consortium name="US DOE Joint Genome Institute"/>
            <person name="Lucas S."/>
            <person name="Copeland A."/>
            <person name="Lapidus A."/>
            <person name="Glavina del Rio T."/>
            <person name="Dalin E."/>
            <person name="Tice H."/>
            <person name="Bruce D."/>
            <person name="Goodwin L."/>
            <person name="Pitluck S."/>
            <person name="Sims D."/>
            <person name="Meineke L."/>
            <person name="Brettin T."/>
            <person name="Detter J.C."/>
            <person name="Han C."/>
            <person name="Larimer F."/>
            <person name="Land M."/>
            <person name="Hauser L."/>
            <person name="Kyrpides N."/>
            <person name="Ovchinnikova G."/>
            <person name="Liberton M."/>
            <person name="Stoeckel J."/>
            <person name="Banerjee A."/>
            <person name="Singh A."/>
            <person name="Page L."/>
            <person name="Sato H."/>
            <person name="Zhao L."/>
            <person name="Sherman L."/>
            <person name="Pakrasi H."/>
            <person name="Richardson P."/>
        </authorList>
    </citation>
    <scope>NUCLEOTIDE SEQUENCE</scope>
    <source>
        <strain evidence="2">PCC 7425</strain>
    </source>
</reference>
<dbReference type="KEGG" id="cyn:Cyan7425_3132"/>
<protein>
    <recommendedName>
        <fullName evidence="1">Antitoxin SocA-like Panacea domain-containing protein</fullName>
    </recommendedName>
</protein>
<gene>
    <name evidence="2" type="ordered locus">Cyan7425_3132</name>
</gene>
<dbReference type="EMBL" id="CP001344">
    <property type="protein sequence ID" value="ACL45460.1"/>
    <property type="molecule type" value="Genomic_DNA"/>
</dbReference>
<dbReference type="AlphaFoldDB" id="B8HMZ1"/>
<sequence length="152" mass="17590">MANLTDVFSYIISQYPKSDHRLTPWRLAKIVYLADWKSAINNGYTMTGVQWKIIGSEPTFDDTSRNKIVEYIAHRNIKLFNFYFFSAKELSESEKRILNFVINIASRKDDQELNQLVCSTYPVITQDEDDSVDLPGLAKVYENEVKPLLRAS</sequence>
<feature type="domain" description="Antitoxin SocA-like Panacea" evidence="1">
    <location>
        <begin position="27"/>
        <end position="117"/>
    </location>
</feature>
<evidence type="ECO:0000259" key="1">
    <source>
        <dbReference type="Pfam" id="PF13274"/>
    </source>
</evidence>
<dbReference type="OrthoDB" id="5196093at2"/>
<name>B8HMZ1_CYAP4</name>
<dbReference type="Pfam" id="PF13274">
    <property type="entry name" value="SocA_Panacea"/>
    <property type="match status" value="1"/>
</dbReference>
<accession>B8HMZ1</accession>
<evidence type="ECO:0000313" key="2">
    <source>
        <dbReference type="EMBL" id="ACL45460.1"/>
    </source>
</evidence>